<dbReference type="EMBL" id="RBNI01027436">
    <property type="protein sequence ID" value="RUO95631.1"/>
    <property type="molecule type" value="Genomic_DNA"/>
</dbReference>
<accession>A0A432ZYQ2</accession>
<evidence type="ECO:0000256" key="4">
    <source>
        <dbReference type="ARBA" id="ARBA00023136"/>
    </source>
</evidence>
<evidence type="ECO:0000313" key="5">
    <source>
        <dbReference type="EMBL" id="RUO95631.1"/>
    </source>
</evidence>
<dbReference type="Proteomes" id="UP000268093">
    <property type="component" value="Unassembled WGS sequence"/>
</dbReference>
<dbReference type="GO" id="GO:0005886">
    <property type="term" value="C:plasma membrane"/>
    <property type="evidence" value="ECO:0007669"/>
    <property type="project" value="TreeGrafter"/>
</dbReference>
<dbReference type="OrthoDB" id="10021397at2759"/>
<reference evidence="5 6" key="1">
    <citation type="journal article" date="2018" name="New Phytol.">
        <title>Phylogenomics of Endogonaceae and evolution of mycorrhizas within Mucoromycota.</title>
        <authorList>
            <person name="Chang Y."/>
            <person name="Desiro A."/>
            <person name="Na H."/>
            <person name="Sandor L."/>
            <person name="Lipzen A."/>
            <person name="Clum A."/>
            <person name="Barry K."/>
            <person name="Grigoriev I.V."/>
            <person name="Martin F.M."/>
            <person name="Stajich J.E."/>
            <person name="Smith M.E."/>
            <person name="Bonito G."/>
            <person name="Spatafora J.W."/>
        </authorList>
    </citation>
    <scope>NUCLEOTIDE SEQUENCE [LARGE SCALE GENOMIC DNA]</scope>
    <source>
        <strain evidence="5 6">GMNB39</strain>
    </source>
</reference>
<keyword evidence="2" id="KW-0812">Transmembrane</keyword>
<evidence type="ECO:0000256" key="1">
    <source>
        <dbReference type="ARBA" id="ARBA00004141"/>
    </source>
</evidence>
<proteinExistence type="predicted"/>
<evidence type="ECO:0000256" key="3">
    <source>
        <dbReference type="ARBA" id="ARBA00022989"/>
    </source>
</evidence>
<dbReference type="SUPFAM" id="SSF103473">
    <property type="entry name" value="MFS general substrate transporter"/>
    <property type="match status" value="1"/>
</dbReference>
<name>A0A432ZYQ2_9FUNG</name>
<dbReference type="PANTHER" id="PTHR23501">
    <property type="entry name" value="MAJOR FACILITATOR SUPERFAMILY"/>
    <property type="match status" value="1"/>
</dbReference>
<comment type="subcellular location">
    <subcellularLocation>
        <location evidence="1">Membrane</location>
        <topology evidence="1">Multi-pass membrane protein</topology>
    </subcellularLocation>
</comment>
<keyword evidence="3" id="KW-1133">Transmembrane helix</keyword>
<keyword evidence="6" id="KW-1185">Reference proteome</keyword>
<evidence type="ECO:0000256" key="2">
    <source>
        <dbReference type="ARBA" id="ARBA00022692"/>
    </source>
</evidence>
<gene>
    <name evidence="5" type="ORF">BC936DRAFT_143577</name>
</gene>
<protein>
    <submittedName>
        <fullName evidence="5">Uncharacterized protein</fullName>
    </submittedName>
</protein>
<comment type="caution">
    <text evidence="5">The sequence shown here is derived from an EMBL/GenBank/DDBJ whole genome shotgun (WGS) entry which is preliminary data.</text>
</comment>
<evidence type="ECO:0000313" key="6">
    <source>
        <dbReference type="Proteomes" id="UP000268093"/>
    </source>
</evidence>
<organism evidence="5 6">
    <name type="scientific">Jimgerdemannia flammicorona</name>
    <dbReference type="NCBI Taxonomy" id="994334"/>
    <lineage>
        <taxon>Eukaryota</taxon>
        <taxon>Fungi</taxon>
        <taxon>Fungi incertae sedis</taxon>
        <taxon>Mucoromycota</taxon>
        <taxon>Mucoromycotina</taxon>
        <taxon>Endogonomycetes</taxon>
        <taxon>Endogonales</taxon>
        <taxon>Endogonaceae</taxon>
        <taxon>Jimgerdemannia</taxon>
    </lineage>
</organism>
<keyword evidence="4" id="KW-0472">Membrane</keyword>
<sequence>MSGLQLTPLMVGIVTFAGLTGATAKFIRSYRPYMWIGSATLTVGVAMMSTLSEESNRAMEIAYVFLVGSGVGMTIQMMLLAAQGAVVGEDVAIVTALTQFFQNIGGAIGICIYSTVLQNALPKNVMSVVPPELLTPNVTLAVSQSITSIQSHLPPAVIPYVVHAYVLSLQSSFRVGIPIAGASFLALLFVKGQRLGGSGKPVEKEAAEV</sequence>
<dbReference type="InterPro" id="IPR036259">
    <property type="entry name" value="MFS_trans_sf"/>
</dbReference>
<dbReference type="GO" id="GO:0022857">
    <property type="term" value="F:transmembrane transporter activity"/>
    <property type="evidence" value="ECO:0007669"/>
    <property type="project" value="TreeGrafter"/>
</dbReference>
<dbReference type="AlphaFoldDB" id="A0A432ZYQ2"/>
<dbReference type="PANTHER" id="PTHR23501:SF198">
    <property type="entry name" value="AZOLE RESISTANCE PROTEIN 1-RELATED"/>
    <property type="match status" value="1"/>
</dbReference>